<organism evidence="6 7">
    <name type="scientific">Trichoderma gamsii</name>
    <dbReference type="NCBI Taxonomy" id="398673"/>
    <lineage>
        <taxon>Eukaryota</taxon>
        <taxon>Fungi</taxon>
        <taxon>Dikarya</taxon>
        <taxon>Ascomycota</taxon>
        <taxon>Pezizomycotina</taxon>
        <taxon>Sordariomycetes</taxon>
        <taxon>Hypocreomycetidae</taxon>
        <taxon>Hypocreales</taxon>
        <taxon>Hypocreaceae</taxon>
        <taxon>Trichoderma</taxon>
    </lineage>
</organism>
<dbReference type="EMBL" id="MTYH01000027">
    <property type="protein sequence ID" value="PNP44971.1"/>
    <property type="molecule type" value="Genomic_DNA"/>
</dbReference>
<dbReference type="EC" id="4.3.2.9" evidence="1"/>
<dbReference type="GO" id="GO:0003839">
    <property type="term" value="F:gamma-glutamylcyclotransferase activity"/>
    <property type="evidence" value="ECO:0007669"/>
    <property type="project" value="UniProtKB-EC"/>
</dbReference>
<evidence type="ECO:0000256" key="5">
    <source>
        <dbReference type="SAM" id="MobiDB-lite"/>
    </source>
</evidence>
<feature type="region of interest" description="Disordered" evidence="5">
    <location>
        <begin position="77"/>
        <end position="114"/>
    </location>
</feature>
<reference evidence="6 7" key="1">
    <citation type="submission" date="2017-02" db="EMBL/GenBank/DDBJ databases">
        <title>Genomes of Trichoderma spp. with biocontrol activity.</title>
        <authorList>
            <person name="Gardiner D."/>
            <person name="Kazan K."/>
            <person name="Vos C."/>
            <person name="Harvey P."/>
        </authorList>
    </citation>
    <scope>NUCLEOTIDE SEQUENCE [LARGE SCALE GENOMIC DNA]</scope>
    <source>
        <strain evidence="6 7">A5MH</strain>
    </source>
</reference>
<evidence type="ECO:0000256" key="1">
    <source>
        <dbReference type="ARBA" id="ARBA00012346"/>
    </source>
</evidence>
<feature type="active site" description="Proton acceptor" evidence="3">
    <location>
        <position position="145"/>
    </location>
</feature>
<dbReference type="InterPro" id="IPR017939">
    <property type="entry name" value="G-Glutamylcylcotransferase"/>
</dbReference>
<dbReference type="PANTHER" id="PTHR12935:SF0">
    <property type="entry name" value="GAMMA-GLUTAMYLCYCLOTRANSFERASE"/>
    <property type="match status" value="1"/>
</dbReference>
<feature type="compositionally biased region" description="Low complexity" evidence="5">
    <location>
        <begin position="1"/>
        <end position="15"/>
    </location>
</feature>
<evidence type="ECO:0000313" key="6">
    <source>
        <dbReference type="EMBL" id="PNP44971.1"/>
    </source>
</evidence>
<dbReference type="Gene3D" id="3.10.490.10">
    <property type="entry name" value="Gamma-glutamyl cyclotransferase-like"/>
    <property type="match status" value="1"/>
</dbReference>
<gene>
    <name evidence="6" type="ORF">TGAMA5MH_03386</name>
</gene>
<dbReference type="InterPro" id="IPR013024">
    <property type="entry name" value="GGCT-like"/>
</dbReference>
<dbReference type="SUPFAM" id="SSF110857">
    <property type="entry name" value="Gamma-glutamyl cyclotransferase-like"/>
    <property type="match status" value="1"/>
</dbReference>
<sequence>MESQSSNSSQDSQDSTLTITDENRREILYFAYGSNLSTDQMRERCPYSTAVGLGKMTGWKWIINRRGYANVVELGKEDEDAEMREEDEDYEEGEDSGEKEEEEEEAVKEQKGKGIMEDHGEEISEVYGMLYLLPIEDEERLDRYEGVPWAYEKVYLEADWVSHTEAVSTSGGTYVREELTPVKVLVYVDRKRVRDGKPKEEYVERMERGIRDAVENWGMSEEYAQRVMRRFLVDG</sequence>
<dbReference type="AlphaFoldDB" id="A0A2K0THH1"/>
<evidence type="ECO:0000256" key="2">
    <source>
        <dbReference type="ARBA" id="ARBA00023239"/>
    </source>
</evidence>
<keyword evidence="2" id="KW-0456">Lyase</keyword>
<evidence type="ECO:0000313" key="7">
    <source>
        <dbReference type="Proteomes" id="UP000236546"/>
    </source>
</evidence>
<dbReference type="CDD" id="cd06661">
    <property type="entry name" value="GGCT_like"/>
    <property type="match status" value="1"/>
</dbReference>
<accession>A0A2K0THH1</accession>
<protein>
    <recommendedName>
        <fullName evidence="1">gamma-glutamylcyclotransferase</fullName>
        <ecNumber evidence="1">4.3.2.9</ecNumber>
    </recommendedName>
</protein>
<evidence type="ECO:0000256" key="3">
    <source>
        <dbReference type="PIRSR" id="PIRSR617939-1"/>
    </source>
</evidence>
<proteinExistence type="predicted"/>
<feature type="region of interest" description="Disordered" evidence="5">
    <location>
        <begin position="1"/>
        <end position="20"/>
    </location>
</feature>
<comment type="caution">
    <text evidence="6">The sequence shown here is derived from an EMBL/GenBank/DDBJ whole genome shotgun (WGS) entry which is preliminary data.</text>
</comment>
<dbReference type="OrthoDB" id="2924818at2759"/>
<feature type="binding site" evidence="4">
    <location>
        <begin position="29"/>
        <end position="34"/>
    </location>
    <ligand>
        <name>substrate</name>
    </ligand>
</feature>
<dbReference type="Proteomes" id="UP000236546">
    <property type="component" value="Unassembled WGS sequence"/>
</dbReference>
<evidence type="ECO:0000256" key="4">
    <source>
        <dbReference type="PIRSR" id="PIRSR617939-2"/>
    </source>
</evidence>
<feature type="compositionally biased region" description="Acidic residues" evidence="5">
    <location>
        <begin position="77"/>
        <end position="106"/>
    </location>
</feature>
<name>A0A2K0THH1_9HYPO</name>
<dbReference type="InterPro" id="IPR036568">
    <property type="entry name" value="GGCT-like_sf"/>
</dbReference>
<dbReference type="PANTHER" id="PTHR12935">
    <property type="entry name" value="GAMMA-GLUTAMYLCYCLOTRANSFERASE"/>
    <property type="match status" value="1"/>
</dbReference>